<dbReference type="InterPro" id="IPR053168">
    <property type="entry name" value="Glutamic_endopeptidase"/>
</dbReference>
<evidence type="ECO:0000313" key="3">
    <source>
        <dbReference type="Proteomes" id="UP000290289"/>
    </source>
</evidence>
<dbReference type="AlphaFoldDB" id="A0A498J2A4"/>
<gene>
    <name evidence="2" type="ORF">DVH24_000316</name>
</gene>
<name>A0A498J2A4_MALDO</name>
<sequence>MANGINYTKVGGYFLIAAVASLIFVDCREIGTVQTKESLKHNKAVIKTIKGDGGHVIDCVDIYKQPALNHPLLINHTVELKPSSYPNGIEAISLEDELFQYWRQNGECPEGTIPIVRTQGVDHHRSKPRFNPKEIGSTPSTGHEYAQVGMYDGGYYGAQARLNVWNPASFNGEISITQTWIVGGQGQELSTLEAGWLVRSPDSQTRLFIFWTGDNYQGGCYNLDCPGFVQINSKVAIGYPITPISIYNRTQYDIFISIYKNTVSGNWWLQVGNEAVGYWPDTIVPGLRGSAEIISWGGEIFNSKPEDHHTSTQMGSHHFPIEGFGRASYVRNIQYLDNSSQFKDAEHLRTYATNPKCYDVLVKDKTSNFGTHMYYGGPGYSILCP</sequence>
<reference evidence="2 3" key="1">
    <citation type="submission" date="2018-10" db="EMBL/GenBank/DDBJ databases">
        <title>A high-quality apple genome assembly.</title>
        <authorList>
            <person name="Hu J."/>
        </authorList>
    </citation>
    <scope>NUCLEOTIDE SEQUENCE [LARGE SCALE GENOMIC DNA]</scope>
    <source>
        <strain evidence="3">cv. HFTH1</strain>
        <tissue evidence="2">Young leaf</tissue>
    </source>
</reference>
<dbReference type="Proteomes" id="UP000290289">
    <property type="component" value="Chromosome 9"/>
</dbReference>
<dbReference type="InterPro" id="IPR025521">
    <property type="entry name" value="Neprosin_propep"/>
</dbReference>
<organism evidence="2 3">
    <name type="scientific">Malus domestica</name>
    <name type="common">Apple</name>
    <name type="synonym">Pyrus malus</name>
    <dbReference type="NCBI Taxonomy" id="3750"/>
    <lineage>
        <taxon>Eukaryota</taxon>
        <taxon>Viridiplantae</taxon>
        <taxon>Streptophyta</taxon>
        <taxon>Embryophyta</taxon>
        <taxon>Tracheophyta</taxon>
        <taxon>Spermatophyta</taxon>
        <taxon>Magnoliopsida</taxon>
        <taxon>eudicotyledons</taxon>
        <taxon>Gunneridae</taxon>
        <taxon>Pentapetalae</taxon>
        <taxon>rosids</taxon>
        <taxon>fabids</taxon>
        <taxon>Rosales</taxon>
        <taxon>Rosaceae</taxon>
        <taxon>Amygdaloideae</taxon>
        <taxon>Maleae</taxon>
        <taxon>Malus</taxon>
    </lineage>
</organism>
<keyword evidence="3" id="KW-1185">Reference proteome</keyword>
<dbReference type="Pfam" id="PF14365">
    <property type="entry name" value="Neprosin_AP"/>
    <property type="match status" value="1"/>
</dbReference>
<protein>
    <recommendedName>
        <fullName evidence="1">Neprosin PEP catalytic domain-containing protein</fullName>
    </recommendedName>
</protein>
<dbReference type="PANTHER" id="PTHR31589:SF221">
    <property type="entry name" value="LIGASE, PUTATIVE (DUF239)-RELATED"/>
    <property type="match status" value="1"/>
</dbReference>
<proteinExistence type="predicted"/>
<dbReference type="Gene3D" id="3.90.1320.10">
    <property type="entry name" value="Outer-capsid protein sigma 3, large lobe"/>
    <property type="match status" value="1"/>
</dbReference>
<accession>A0A498J2A4</accession>
<evidence type="ECO:0000313" key="2">
    <source>
        <dbReference type="EMBL" id="RXH88717.1"/>
    </source>
</evidence>
<dbReference type="EMBL" id="RDQH01000335">
    <property type="protein sequence ID" value="RXH88717.1"/>
    <property type="molecule type" value="Genomic_DNA"/>
</dbReference>
<feature type="domain" description="Neprosin PEP catalytic" evidence="1">
    <location>
        <begin position="137"/>
        <end position="385"/>
    </location>
</feature>
<dbReference type="PROSITE" id="PS52045">
    <property type="entry name" value="NEPROSIN_PEP_CD"/>
    <property type="match status" value="1"/>
</dbReference>
<dbReference type="STRING" id="3750.A0A498J2A4"/>
<dbReference type="InterPro" id="IPR004314">
    <property type="entry name" value="Neprosin"/>
</dbReference>
<dbReference type="Pfam" id="PF03080">
    <property type="entry name" value="Neprosin"/>
    <property type="match status" value="1"/>
</dbReference>
<comment type="caution">
    <text evidence="2">The sequence shown here is derived from an EMBL/GenBank/DDBJ whole genome shotgun (WGS) entry which is preliminary data.</text>
</comment>
<evidence type="ECO:0000259" key="1">
    <source>
        <dbReference type="PROSITE" id="PS52045"/>
    </source>
</evidence>
<dbReference type="PANTHER" id="PTHR31589">
    <property type="entry name" value="PROTEIN, PUTATIVE (DUF239)-RELATED-RELATED"/>
    <property type="match status" value="1"/>
</dbReference>